<sequence>MGMGNSDEALVVCSNKSSATGMSIMDMSTGEQLLHIPTCASPPHGLCCLRNHFLFASQIHRHGSVGGGAIFMWHLNKPQPPLRSYPLEAIGPLSCTKDGVYLSGGALSGNAYIWEVCSGKLLKTWRAHHRSLTCMLFSDDGSLFVSGSEDGIICVWSMISLLDVEDLSSSSILHFTLEHSSSPITGLSTTSSVSSSSGLVSSSKDGTCKVSDLVLGRITRTIIYPQSITEIVVHPTGQILICGTVHGTIFINNLHFEDQLVELQGHNGAVTALTFSQSSLVSASEDCTICIWDITTWKIKQKFNYHKGAVTNLVVIHQSWLLPMANNNRKSMNSFRVSSALDKYPQHQKFSKETITLIPNSSSSSSSSFQSRSTDSCQQILKLQQSQKELTPEAAAAAMQMEVEKCMKNRIWALKMTKHVMEMNRHLQSRLLDLMQIRFLSCRERRNHKLFLDQSTSSNNNNGSPSQDHDHHQ</sequence>
<dbReference type="Proteomes" id="UP000525078">
    <property type="component" value="Unassembled WGS sequence"/>
</dbReference>
<dbReference type="GO" id="GO:0120330">
    <property type="term" value="C:rixosome complex"/>
    <property type="evidence" value="ECO:0007669"/>
    <property type="project" value="TreeGrafter"/>
</dbReference>
<dbReference type="EMBL" id="JAATIQ010000041">
    <property type="protein sequence ID" value="KAF4395090.1"/>
    <property type="molecule type" value="Genomic_DNA"/>
</dbReference>
<dbReference type="PROSITE" id="PS50294">
    <property type="entry name" value="WD_REPEATS_REGION"/>
    <property type="match status" value="2"/>
</dbReference>
<dbReference type="InterPro" id="IPR019775">
    <property type="entry name" value="WD40_repeat_CS"/>
</dbReference>
<feature type="repeat" description="WD" evidence="3">
    <location>
        <begin position="263"/>
        <end position="302"/>
    </location>
</feature>
<evidence type="ECO:0000313" key="7">
    <source>
        <dbReference type="Proteomes" id="UP000525078"/>
    </source>
</evidence>
<reference evidence="7 8" key="1">
    <citation type="journal article" date="2020" name="bioRxiv">
        <title>Sequence and annotation of 42 cannabis genomes reveals extensive copy number variation in cannabinoid synthesis and pathogen resistance genes.</title>
        <authorList>
            <person name="Mckernan K.J."/>
            <person name="Helbert Y."/>
            <person name="Kane L.T."/>
            <person name="Ebling H."/>
            <person name="Zhang L."/>
            <person name="Liu B."/>
            <person name="Eaton Z."/>
            <person name="Mclaughlin S."/>
            <person name="Kingan S."/>
            <person name="Baybayan P."/>
            <person name="Concepcion G."/>
            <person name="Jordan M."/>
            <person name="Riva A."/>
            <person name="Barbazuk W."/>
            <person name="Harkins T."/>
        </authorList>
    </citation>
    <scope>NUCLEOTIDE SEQUENCE [LARGE SCALE GENOMIC DNA]</scope>
    <source>
        <strain evidence="7 8">cv. Jamaican Lion 4</strain>
        <strain evidence="6">Father</strain>
        <strain evidence="5">Mother</strain>
        <tissue evidence="5">Leaf</tissue>
    </source>
</reference>
<comment type="caution">
    <text evidence="5">The sequence shown here is derived from an EMBL/GenBank/DDBJ whole genome shotgun (WGS) entry which is preliminary data.</text>
</comment>
<protein>
    <submittedName>
        <fullName evidence="5">Uncharacterized protein</fullName>
    </submittedName>
</protein>
<evidence type="ECO:0000256" key="4">
    <source>
        <dbReference type="SAM" id="MobiDB-lite"/>
    </source>
</evidence>
<dbReference type="PROSITE" id="PS00678">
    <property type="entry name" value="WD_REPEATS_1"/>
    <property type="match status" value="1"/>
</dbReference>
<dbReference type="PROSITE" id="PS50082">
    <property type="entry name" value="WD_REPEATS_2"/>
    <property type="match status" value="2"/>
</dbReference>
<evidence type="ECO:0000256" key="2">
    <source>
        <dbReference type="ARBA" id="ARBA00022737"/>
    </source>
</evidence>
<dbReference type="Gene3D" id="2.130.10.10">
    <property type="entry name" value="YVTN repeat-like/Quinoprotein amine dehydrogenase"/>
    <property type="match status" value="2"/>
</dbReference>
<gene>
    <name evidence="5" type="ORF">F8388_007670</name>
    <name evidence="6" type="ORF">G4B88_017960</name>
</gene>
<evidence type="ECO:0000313" key="6">
    <source>
        <dbReference type="EMBL" id="KAF4395090.1"/>
    </source>
</evidence>
<accession>A0A7J6DRS1</accession>
<evidence type="ECO:0000313" key="8">
    <source>
        <dbReference type="Proteomes" id="UP000583929"/>
    </source>
</evidence>
<dbReference type="Proteomes" id="UP000583929">
    <property type="component" value="Unassembled WGS sequence"/>
</dbReference>
<dbReference type="GO" id="GO:0006364">
    <property type="term" value="P:rRNA processing"/>
    <property type="evidence" value="ECO:0007669"/>
    <property type="project" value="TreeGrafter"/>
</dbReference>
<dbReference type="InterPro" id="IPR036322">
    <property type="entry name" value="WD40_repeat_dom_sf"/>
</dbReference>
<keyword evidence="2" id="KW-0677">Repeat</keyword>
<dbReference type="EMBL" id="JAATIP010000433">
    <property type="protein sequence ID" value="KAF4348686.1"/>
    <property type="molecule type" value="Genomic_DNA"/>
</dbReference>
<keyword evidence="1 3" id="KW-0853">WD repeat</keyword>
<dbReference type="AlphaFoldDB" id="A0A7J6DRS1"/>
<evidence type="ECO:0000313" key="5">
    <source>
        <dbReference type="EMBL" id="KAF4348686.1"/>
    </source>
</evidence>
<proteinExistence type="predicted"/>
<dbReference type="SMART" id="SM00320">
    <property type="entry name" value="WD40"/>
    <property type="match status" value="4"/>
</dbReference>
<feature type="compositionally biased region" description="Low complexity" evidence="4">
    <location>
        <begin position="455"/>
        <end position="466"/>
    </location>
</feature>
<feature type="repeat" description="WD" evidence="3">
    <location>
        <begin position="125"/>
        <end position="158"/>
    </location>
</feature>
<organism evidence="5 7">
    <name type="scientific">Cannabis sativa</name>
    <name type="common">Hemp</name>
    <name type="synonym">Marijuana</name>
    <dbReference type="NCBI Taxonomy" id="3483"/>
    <lineage>
        <taxon>Eukaryota</taxon>
        <taxon>Viridiplantae</taxon>
        <taxon>Streptophyta</taxon>
        <taxon>Embryophyta</taxon>
        <taxon>Tracheophyta</taxon>
        <taxon>Spermatophyta</taxon>
        <taxon>Magnoliopsida</taxon>
        <taxon>eudicotyledons</taxon>
        <taxon>Gunneridae</taxon>
        <taxon>Pentapetalae</taxon>
        <taxon>rosids</taxon>
        <taxon>fabids</taxon>
        <taxon>Rosales</taxon>
        <taxon>Cannabaceae</taxon>
        <taxon>Cannabis</taxon>
    </lineage>
</organism>
<dbReference type="Pfam" id="PF00400">
    <property type="entry name" value="WD40"/>
    <property type="match status" value="2"/>
</dbReference>
<evidence type="ECO:0000256" key="3">
    <source>
        <dbReference type="PROSITE-ProRule" id="PRU00221"/>
    </source>
</evidence>
<dbReference type="GO" id="GO:0006261">
    <property type="term" value="P:DNA-templated DNA replication"/>
    <property type="evidence" value="ECO:0007669"/>
    <property type="project" value="TreeGrafter"/>
</dbReference>
<keyword evidence="8" id="KW-1185">Reference proteome</keyword>
<feature type="region of interest" description="Disordered" evidence="4">
    <location>
        <begin position="451"/>
        <end position="473"/>
    </location>
</feature>
<dbReference type="PANTHER" id="PTHR18763">
    <property type="entry name" value="WD-REPEAT PROTEIN 18"/>
    <property type="match status" value="1"/>
</dbReference>
<name>A0A7J6DRS1_CANSA</name>
<dbReference type="InterPro" id="IPR015943">
    <property type="entry name" value="WD40/YVTN_repeat-like_dom_sf"/>
</dbReference>
<evidence type="ECO:0000256" key="1">
    <source>
        <dbReference type="ARBA" id="ARBA00022574"/>
    </source>
</evidence>
<dbReference type="InterPro" id="IPR001680">
    <property type="entry name" value="WD40_rpt"/>
</dbReference>
<dbReference type="PANTHER" id="PTHR18763:SF4">
    <property type="entry name" value="PROTEIN ROOT INITIATION DEFECTIVE 3-LIKE"/>
    <property type="match status" value="1"/>
</dbReference>
<dbReference type="SUPFAM" id="SSF50978">
    <property type="entry name" value="WD40 repeat-like"/>
    <property type="match status" value="1"/>
</dbReference>
<dbReference type="InterPro" id="IPR045227">
    <property type="entry name" value="WDR18/Ipi3/RID3"/>
</dbReference>
<dbReference type="GO" id="GO:0005656">
    <property type="term" value="C:nuclear pre-replicative complex"/>
    <property type="evidence" value="ECO:0007669"/>
    <property type="project" value="TreeGrafter"/>
</dbReference>